<keyword evidence="1" id="KW-1133">Transmembrane helix</keyword>
<evidence type="ECO:0000313" key="2">
    <source>
        <dbReference type="EMBL" id="NBI06215.1"/>
    </source>
</evidence>
<comment type="caution">
    <text evidence="2">The sequence shown here is derived from an EMBL/GenBank/DDBJ whole genome shotgun (WGS) entry which is preliminary data.</text>
</comment>
<feature type="transmembrane region" description="Helical" evidence="1">
    <location>
        <begin position="6"/>
        <end position="25"/>
    </location>
</feature>
<accession>A0A845QUM5</accession>
<evidence type="ECO:0000256" key="1">
    <source>
        <dbReference type="SAM" id="Phobius"/>
    </source>
</evidence>
<name>A0A845QUM5_9CLOT</name>
<gene>
    <name evidence="2" type="ORF">D3Z33_04985</name>
</gene>
<keyword evidence="1" id="KW-0812">Transmembrane</keyword>
<protein>
    <submittedName>
        <fullName evidence="2">Uncharacterized protein</fullName>
    </submittedName>
</protein>
<keyword evidence="1" id="KW-0472">Membrane</keyword>
<reference evidence="2 3" key="1">
    <citation type="submission" date="2018-08" db="EMBL/GenBank/DDBJ databases">
        <title>Murine metabolic-syndrome-specific gut microbial biobank.</title>
        <authorList>
            <person name="Liu C."/>
        </authorList>
    </citation>
    <scope>NUCLEOTIDE SEQUENCE [LARGE SCALE GENOMIC DNA]</scope>
    <source>
        <strain evidence="2 3">583</strain>
    </source>
</reference>
<dbReference type="Proteomes" id="UP000467132">
    <property type="component" value="Unassembled WGS sequence"/>
</dbReference>
<dbReference type="RefSeq" id="WP_160196697.1">
    <property type="nucleotide sequence ID" value="NZ_QXXA01000005.1"/>
</dbReference>
<evidence type="ECO:0000313" key="3">
    <source>
        <dbReference type="Proteomes" id="UP000467132"/>
    </source>
</evidence>
<dbReference type="EMBL" id="QXXA01000005">
    <property type="protein sequence ID" value="NBI06215.1"/>
    <property type="molecule type" value="Genomic_DNA"/>
</dbReference>
<organism evidence="2 3">
    <name type="scientific">Senegalia massiliensis</name>
    <dbReference type="NCBI Taxonomy" id="1720316"/>
    <lineage>
        <taxon>Bacteria</taxon>
        <taxon>Bacillati</taxon>
        <taxon>Bacillota</taxon>
        <taxon>Clostridia</taxon>
        <taxon>Eubacteriales</taxon>
        <taxon>Clostridiaceae</taxon>
        <taxon>Senegalia</taxon>
    </lineage>
</organism>
<sequence length="278" mass="32743">MTQKTGKIFIVITVILLFINLYFLIMNNKEIDQSYLRHIENETSNQRQEIDSLRQYIDELNKKSNLISSYNYYIENIGNNYEEANVAVEVKLNKLKKDSIPYLVYSIEGKDEGEKIKLNKGLGLKYSTNLNLSYSNNYNIQIIMENEEEIIAEELDPINLAENLKQRFSINIYLISFDSNKGFTYEIEILNPISENEKKLELESINADIYYRDKKVDTINIMKKAEEIRNDHMNQEFLFNDTINIEGLNDEDIEQGLSFKFTIIDKSGRIYKLDRKLY</sequence>
<keyword evidence="3" id="KW-1185">Reference proteome</keyword>
<dbReference type="AlphaFoldDB" id="A0A845QUM5"/>
<proteinExistence type="predicted"/>